<keyword evidence="3" id="KW-1185">Reference proteome</keyword>
<protein>
    <submittedName>
        <fullName evidence="2">RimJ/RimL family protein N-acetyltransferase</fullName>
    </submittedName>
</protein>
<dbReference type="InterPro" id="IPR016181">
    <property type="entry name" value="Acyl_CoA_acyltransferase"/>
</dbReference>
<keyword evidence="2" id="KW-0808">Transferase</keyword>
<evidence type="ECO:0000313" key="3">
    <source>
        <dbReference type="Proteomes" id="UP000518288"/>
    </source>
</evidence>
<dbReference type="PANTHER" id="PTHR43441">
    <property type="entry name" value="RIBOSOMAL-PROTEIN-SERINE ACETYLTRANSFERASE"/>
    <property type="match status" value="1"/>
</dbReference>
<name>A0A7Y9UIQ7_9BURK</name>
<dbReference type="RefSeq" id="WP_179632907.1">
    <property type="nucleotide sequence ID" value="NZ_CAXYYM010000154.1"/>
</dbReference>
<sequence length="202" mass="22969">MTPDTFRRSPETIPGRRLRLEKIHPRHAPAFHASVQRSMVDLDFIAWGHHHWNAVAALEHCERQRDWVDTEGEGVMYLAFEHDTGTYVGCVDLHSVDFGVPRCQIGFVGCSRQRGRGLMRDATLTLMNWAYSRGMARIEVWCDVRNTRALAFAESLGLQREGLMRKVERDARGQLCDQYLLARLSTDSVPTIADSRDSVATV</sequence>
<dbReference type="GO" id="GO:1990189">
    <property type="term" value="F:protein N-terminal-serine acetyltransferase activity"/>
    <property type="evidence" value="ECO:0007669"/>
    <property type="project" value="TreeGrafter"/>
</dbReference>
<comment type="caution">
    <text evidence="2">The sequence shown here is derived from an EMBL/GenBank/DDBJ whole genome shotgun (WGS) entry which is preliminary data.</text>
</comment>
<dbReference type="EMBL" id="JACCFH010000001">
    <property type="protein sequence ID" value="NYG31965.1"/>
    <property type="molecule type" value="Genomic_DNA"/>
</dbReference>
<dbReference type="Gene3D" id="3.40.630.30">
    <property type="match status" value="1"/>
</dbReference>
<dbReference type="Proteomes" id="UP000518288">
    <property type="component" value="Unassembled WGS sequence"/>
</dbReference>
<proteinExistence type="predicted"/>
<feature type="domain" description="N-acetyltransferase" evidence="1">
    <location>
        <begin position="18"/>
        <end position="185"/>
    </location>
</feature>
<dbReference type="AlphaFoldDB" id="A0A7Y9UIQ7"/>
<dbReference type="SUPFAM" id="SSF55729">
    <property type="entry name" value="Acyl-CoA N-acyltransferases (Nat)"/>
    <property type="match status" value="1"/>
</dbReference>
<dbReference type="InterPro" id="IPR000182">
    <property type="entry name" value="GNAT_dom"/>
</dbReference>
<evidence type="ECO:0000313" key="2">
    <source>
        <dbReference type="EMBL" id="NYG31965.1"/>
    </source>
</evidence>
<dbReference type="Pfam" id="PF13302">
    <property type="entry name" value="Acetyltransf_3"/>
    <property type="match status" value="1"/>
</dbReference>
<dbReference type="InterPro" id="IPR051908">
    <property type="entry name" value="Ribosomal_N-acetyltransferase"/>
</dbReference>
<organism evidence="2 3">
    <name type="scientific">Sphaerotilus montanus</name>
    <dbReference type="NCBI Taxonomy" id="522889"/>
    <lineage>
        <taxon>Bacteria</taxon>
        <taxon>Pseudomonadati</taxon>
        <taxon>Pseudomonadota</taxon>
        <taxon>Betaproteobacteria</taxon>
        <taxon>Burkholderiales</taxon>
        <taxon>Sphaerotilaceae</taxon>
        <taxon>Sphaerotilus</taxon>
    </lineage>
</organism>
<dbReference type="GO" id="GO:0008999">
    <property type="term" value="F:protein-N-terminal-alanine acetyltransferase activity"/>
    <property type="evidence" value="ECO:0007669"/>
    <property type="project" value="TreeGrafter"/>
</dbReference>
<evidence type="ECO:0000259" key="1">
    <source>
        <dbReference type="PROSITE" id="PS51186"/>
    </source>
</evidence>
<reference evidence="2 3" key="1">
    <citation type="submission" date="2020-07" db="EMBL/GenBank/DDBJ databases">
        <title>Genomic Encyclopedia of Archaeal and Bacterial Type Strains, Phase II (KMG-II): from individual species to whole genera.</title>
        <authorList>
            <person name="Goeker M."/>
        </authorList>
    </citation>
    <scope>NUCLEOTIDE SEQUENCE [LARGE SCALE GENOMIC DNA]</scope>
    <source>
        <strain evidence="2 3">DSM 21226</strain>
    </source>
</reference>
<gene>
    <name evidence="2" type="ORF">BDD16_000951</name>
</gene>
<accession>A0A7Y9UIQ7</accession>
<dbReference type="PROSITE" id="PS51186">
    <property type="entry name" value="GNAT"/>
    <property type="match status" value="1"/>
</dbReference>
<dbReference type="PANTHER" id="PTHR43441:SF3">
    <property type="entry name" value="ACETYLTRANSFERASE"/>
    <property type="match status" value="1"/>
</dbReference>
<dbReference type="GO" id="GO:0005737">
    <property type="term" value="C:cytoplasm"/>
    <property type="evidence" value="ECO:0007669"/>
    <property type="project" value="TreeGrafter"/>
</dbReference>